<protein>
    <submittedName>
        <fullName evidence="1">Uncharacterized protein</fullName>
    </submittedName>
</protein>
<evidence type="ECO:0000313" key="1">
    <source>
        <dbReference type="EMBL" id="KAI3810774.1"/>
    </source>
</evidence>
<organism evidence="1 2">
    <name type="scientific">Smallanthus sonchifolius</name>
    <dbReference type="NCBI Taxonomy" id="185202"/>
    <lineage>
        <taxon>Eukaryota</taxon>
        <taxon>Viridiplantae</taxon>
        <taxon>Streptophyta</taxon>
        <taxon>Embryophyta</taxon>
        <taxon>Tracheophyta</taxon>
        <taxon>Spermatophyta</taxon>
        <taxon>Magnoliopsida</taxon>
        <taxon>eudicotyledons</taxon>
        <taxon>Gunneridae</taxon>
        <taxon>Pentapetalae</taxon>
        <taxon>asterids</taxon>
        <taxon>campanulids</taxon>
        <taxon>Asterales</taxon>
        <taxon>Asteraceae</taxon>
        <taxon>Asteroideae</taxon>
        <taxon>Heliantheae alliance</taxon>
        <taxon>Millerieae</taxon>
        <taxon>Smallanthus</taxon>
    </lineage>
</organism>
<accession>A0ACB9IR81</accession>
<reference evidence="2" key="1">
    <citation type="journal article" date="2022" name="Mol. Ecol. Resour.">
        <title>The genomes of chicory, endive, great burdock and yacon provide insights into Asteraceae palaeo-polyploidization history and plant inulin production.</title>
        <authorList>
            <person name="Fan W."/>
            <person name="Wang S."/>
            <person name="Wang H."/>
            <person name="Wang A."/>
            <person name="Jiang F."/>
            <person name="Liu H."/>
            <person name="Zhao H."/>
            <person name="Xu D."/>
            <person name="Zhang Y."/>
        </authorList>
    </citation>
    <scope>NUCLEOTIDE SEQUENCE [LARGE SCALE GENOMIC DNA]</scope>
    <source>
        <strain evidence="2">cv. Yunnan</strain>
    </source>
</reference>
<sequence>MTSKKGFRNFNRKKRRSTLGTSGNYGYLMVKEVKEMKSAISSCTNMYGDAIADVKNEAYFDIIITLYLVMAGRLIHANQGCRFNMLGTRSRHVRFETGTNFSTGANSAIYEVVPHSTRVRVGTTARFGLINNDEPAVLICYYIH</sequence>
<proteinExistence type="predicted"/>
<gene>
    <name evidence="1" type="ORF">L1987_20396</name>
</gene>
<keyword evidence="2" id="KW-1185">Reference proteome</keyword>
<dbReference type="EMBL" id="CM042024">
    <property type="protein sequence ID" value="KAI3810774.1"/>
    <property type="molecule type" value="Genomic_DNA"/>
</dbReference>
<name>A0ACB9IR81_9ASTR</name>
<comment type="caution">
    <text evidence="1">The sequence shown here is derived from an EMBL/GenBank/DDBJ whole genome shotgun (WGS) entry which is preliminary data.</text>
</comment>
<evidence type="ECO:0000313" key="2">
    <source>
        <dbReference type="Proteomes" id="UP001056120"/>
    </source>
</evidence>
<dbReference type="Proteomes" id="UP001056120">
    <property type="component" value="Linkage Group LG07"/>
</dbReference>
<reference evidence="1 2" key="2">
    <citation type="journal article" date="2022" name="Mol. Ecol. Resour.">
        <title>The genomes of chicory, endive, great burdock and yacon provide insights into Asteraceae paleo-polyploidization history and plant inulin production.</title>
        <authorList>
            <person name="Fan W."/>
            <person name="Wang S."/>
            <person name="Wang H."/>
            <person name="Wang A."/>
            <person name="Jiang F."/>
            <person name="Liu H."/>
            <person name="Zhao H."/>
            <person name="Xu D."/>
            <person name="Zhang Y."/>
        </authorList>
    </citation>
    <scope>NUCLEOTIDE SEQUENCE [LARGE SCALE GENOMIC DNA]</scope>
    <source>
        <strain evidence="2">cv. Yunnan</strain>
        <tissue evidence="1">Leaves</tissue>
    </source>
</reference>